<keyword evidence="3" id="KW-1185">Reference proteome</keyword>
<dbReference type="Proteomes" id="UP000249005">
    <property type="component" value="Chromosome 1"/>
</dbReference>
<feature type="compositionally biased region" description="Pro residues" evidence="1">
    <location>
        <begin position="53"/>
        <end position="63"/>
    </location>
</feature>
<dbReference type="KEGG" id="lri:NCTC12151_03134"/>
<name>A0A2X4V5Q4_9GAMM</name>
<proteinExistence type="predicted"/>
<evidence type="ECO:0000313" key="3">
    <source>
        <dbReference type="Proteomes" id="UP000249005"/>
    </source>
</evidence>
<evidence type="ECO:0000256" key="1">
    <source>
        <dbReference type="SAM" id="MobiDB-lite"/>
    </source>
</evidence>
<sequence length="63" mass="6913">MHTVRYGEKEMRLIESGALDEQAPLLAGKDLDVKKKRSSGARPLSRSLVWLLPTPPTGDLPDA</sequence>
<feature type="region of interest" description="Disordered" evidence="1">
    <location>
        <begin position="36"/>
        <end position="63"/>
    </location>
</feature>
<reference evidence="2 3" key="1">
    <citation type="submission" date="2018-06" db="EMBL/GenBank/DDBJ databases">
        <authorList>
            <consortium name="Pathogen Informatics"/>
            <person name="Doyle S."/>
        </authorList>
    </citation>
    <scope>NUCLEOTIDE SEQUENCE [LARGE SCALE GENOMIC DNA]</scope>
    <source>
        <strain evidence="2 3">NCTC12151</strain>
    </source>
</reference>
<dbReference type="EMBL" id="LS483470">
    <property type="protein sequence ID" value="SQI43538.1"/>
    <property type="molecule type" value="Genomic_DNA"/>
</dbReference>
<dbReference type="AlphaFoldDB" id="A0A2X4V5Q4"/>
<evidence type="ECO:0000313" key="2">
    <source>
        <dbReference type="EMBL" id="SQI43538.1"/>
    </source>
</evidence>
<organism evidence="2 3">
    <name type="scientific">Leminorella richardii</name>
    <dbReference type="NCBI Taxonomy" id="158841"/>
    <lineage>
        <taxon>Bacteria</taxon>
        <taxon>Pseudomonadati</taxon>
        <taxon>Pseudomonadota</taxon>
        <taxon>Gammaproteobacteria</taxon>
        <taxon>Enterobacterales</taxon>
        <taxon>Budviciaceae</taxon>
        <taxon>Leminorella</taxon>
    </lineage>
</organism>
<accession>A0A2X4V5Q4</accession>
<gene>
    <name evidence="2" type="ORF">NCTC12151_03134</name>
</gene>
<protein>
    <submittedName>
        <fullName evidence="2">Uncharacterized protein</fullName>
    </submittedName>
</protein>